<dbReference type="Proteomes" id="UP000684084">
    <property type="component" value="Unassembled WGS sequence"/>
</dbReference>
<reference evidence="2" key="1">
    <citation type="submission" date="2020-05" db="EMBL/GenBank/DDBJ databases">
        <authorList>
            <person name="Rincon C."/>
            <person name="Sanders R I."/>
            <person name="Robbins C."/>
            <person name="Chaturvedi A."/>
        </authorList>
    </citation>
    <scope>NUCLEOTIDE SEQUENCE</scope>
    <source>
        <strain evidence="2">CHB12</strain>
    </source>
</reference>
<gene>
    <name evidence="2" type="ORF">CHRIB12_LOCUS9404</name>
</gene>
<dbReference type="AlphaFoldDB" id="A0A916E5V9"/>
<name>A0A916E5V9_9GLOM</name>
<comment type="caution">
    <text evidence="2">The sequence shown here is derived from an EMBL/GenBank/DDBJ whole genome shotgun (WGS) entry which is preliminary data.</text>
</comment>
<protein>
    <submittedName>
        <fullName evidence="2">Uncharacterized protein</fullName>
    </submittedName>
</protein>
<feature type="compositionally biased region" description="Polar residues" evidence="1">
    <location>
        <begin position="8"/>
        <end position="17"/>
    </location>
</feature>
<organism evidence="2 3">
    <name type="scientific">Rhizophagus irregularis</name>
    <dbReference type="NCBI Taxonomy" id="588596"/>
    <lineage>
        <taxon>Eukaryota</taxon>
        <taxon>Fungi</taxon>
        <taxon>Fungi incertae sedis</taxon>
        <taxon>Mucoromycota</taxon>
        <taxon>Glomeromycotina</taxon>
        <taxon>Glomeromycetes</taxon>
        <taxon>Glomerales</taxon>
        <taxon>Glomeraceae</taxon>
        <taxon>Rhizophagus</taxon>
    </lineage>
</organism>
<dbReference type="EMBL" id="CAGKOT010000018">
    <property type="protein sequence ID" value="CAB5363171.1"/>
    <property type="molecule type" value="Genomic_DNA"/>
</dbReference>
<feature type="region of interest" description="Disordered" evidence="1">
    <location>
        <begin position="1"/>
        <end position="28"/>
    </location>
</feature>
<evidence type="ECO:0000256" key="1">
    <source>
        <dbReference type="SAM" id="MobiDB-lite"/>
    </source>
</evidence>
<sequence length="142" mass="16600">MFLENDSDSGNQSSSEKAITFKEGNDNDNSNTLSREHVLKYDDILKLEGIGWIEYTLPFSILTDNNMEWIQPSIDMKNHSIIMQIDYVQFVTSERQTIYATKMGHFLPIHKLYPNIPEAFKDKYFSKKEMENLINLKDIINN</sequence>
<evidence type="ECO:0000313" key="3">
    <source>
        <dbReference type="Proteomes" id="UP000684084"/>
    </source>
</evidence>
<evidence type="ECO:0000313" key="2">
    <source>
        <dbReference type="EMBL" id="CAB5363171.1"/>
    </source>
</evidence>
<dbReference type="OrthoDB" id="2311086at2759"/>
<proteinExistence type="predicted"/>
<accession>A0A916E5V9</accession>